<reference evidence="1" key="3">
    <citation type="journal article" date="2017" name="Nature">
        <title>Genome sequence of the progenitor of the wheat D genome Aegilops tauschii.</title>
        <authorList>
            <person name="Luo M.C."/>
            <person name="Gu Y.Q."/>
            <person name="Puiu D."/>
            <person name="Wang H."/>
            <person name="Twardziok S.O."/>
            <person name="Deal K.R."/>
            <person name="Huo N."/>
            <person name="Zhu T."/>
            <person name="Wang L."/>
            <person name="Wang Y."/>
            <person name="McGuire P.E."/>
            <person name="Liu S."/>
            <person name="Long H."/>
            <person name="Ramasamy R.K."/>
            <person name="Rodriguez J.C."/>
            <person name="Van S.L."/>
            <person name="Yuan L."/>
            <person name="Wang Z."/>
            <person name="Xia Z."/>
            <person name="Xiao L."/>
            <person name="Anderson O.D."/>
            <person name="Ouyang S."/>
            <person name="Liang Y."/>
            <person name="Zimin A.V."/>
            <person name="Pertea G."/>
            <person name="Qi P."/>
            <person name="Bennetzen J.L."/>
            <person name="Dai X."/>
            <person name="Dawson M.W."/>
            <person name="Muller H.G."/>
            <person name="Kugler K."/>
            <person name="Rivarola-Duarte L."/>
            <person name="Spannagl M."/>
            <person name="Mayer K.F.X."/>
            <person name="Lu F.H."/>
            <person name="Bevan M.W."/>
            <person name="Leroy P."/>
            <person name="Li P."/>
            <person name="You F.M."/>
            <person name="Sun Q."/>
            <person name="Liu Z."/>
            <person name="Lyons E."/>
            <person name="Wicker T."/>
            <person name="Salzberg S.L."/>
            <person name="Devos K.M."/>
            <person name="Dvorak J."/>
        </authorList>
    </citation>
    <scope>NUCLEOTIDE SEQUENCE [LARGE SCALE GENOMIC DNA]</scope>
    <source>
        <strain evidence="1">cv. AL8/78</strain>
    </source>
</reference>
<evidence type="ECO:0000313" key="2">
    <source>
        <dbReference type="Proteomes" id="UP000015105"/>
    </source>
</evidence>
<reference evidence="2" key="2">
    <citation type="journal article" date="2017" name="Nat. Plants">
        <title>The Aegilops tauschii genome reveals multiple impacts of transposons.</title>
        <authorList>
            <person name="Zhao G."/>
            <person name="Zou C."/>
            <person name="Li K."/>
            <person name="Wang K."/>
            <person name="Li T."/>
            <person name="Gao L."/>
            <person name="Zhang X."/>
            <person name="Wang H."/>
            <person name="Yang Z."/>
            <person name="Liu X."/>
            <person name="Jiang W."/>
            <person name="Mao L."/>
            <person name="Kong X."/>
            <person name="Jiao Y."/>
            <person name="Jia J."/>
        </authorList>
    </citation>
    <scope>NUCLEOTIDE SEQUENCE [LARGE SCALE GENOMIC DNA]</scope>
    <source>
        <strain evidence="2">cv. AL8/78</strain>
    </source>
</reference>
<reference evidence="1" key="4">
    <citation type="submission" date="2019-03" db="UniProtKB">
        <authorList>
            <consortium name="EnsemblPlants"/>
        </authorList>
    </citation>
    <scope>IDENTIFICATION</scope>
</reference>
<dbReference type="Gramene" id="AET1Gv20312100.6">
    <property type="protein sequence ID" value="AET1Gv20312100.6"/>
    <property type="gene ID" value="AET1Gv20312100"/>
</dbReference>
<sequence>MFLSCAPLLMYDLPNNLLLYLYVQRLTLYAPSTLLPGVSKILFSCTC</sequence>
<proteinExistence type="predicted"/>
<dbReference type="AlphaFoldDB" id="A0A452Y6P7"/>
<reference evidence="2" key="1">
    <citation type="journal article" date="2014" name="Science">
        <title>Ancient hybridizations among the ancestral genomes of bread wheat.</title>
        <authorList>
            <consortium name="International Wheat Genome Sequencing Consortium,"/>
            <person name="Marcussen T."/>
            <person name="Sandve S.R."/>
            <person name="Heier L."/>
            <person name="Spannagl M."/>
            <person name="Pfeifer M."/>
            <person name="Jakobsen K.S."/>
            <person name="Wulff B.B."/>
            <person name="Steuernagel B."/>
            <person name="Mayer K.F."/>
            <person name="Olsen O.A."/>
        </authorList>
    </citation>
    <scope>NUCLEOTIDE SEQUENCE [LARGE SCALE GENOMIC DNA]</scope>
    <source>
        <strain evidence="2">cv. AL8/78</strain>
    </source>
</reference>
<dbReference type="EnsemblPlants" id="AET1Gv20312100.6">
    <property type="protein sequence ID" value="AET1Gv20312100.6"/>
    <property type="gene ID" value="AET1Gv20312100"/>
</dbReference>
<protein>
    <submittedName>
        <fullName evidence="1">Uncharacterized protein</fullName>
    </submittedName>
</protein>
<reference evidence="1" key="5">
    <citation type="journal article" date="2021" name="G3 (Bethesda)">
        <title>Aegilops tauschii genome assembly Aet v5.0 features greater sequence contiguity and improved annotation.</title>
        <authorList>
            <person name="Wang L."/>
            <person name="Zhu T."/>
            <person name="Rodriguez J.C."/>
            <person name="Deal K.R."/>
            <person name="Dubcovsky J."/>
            <person name="McGuire P.E."/>
            <person name="Lux T."/>
            <person name="Spannagl M."/>
            <person name="Mayer K.F.X."/>
            <person name="Baldrich P."/>
            <person name="Meyers B.C."/>
            <person name="Huo N."/>
            <person name="Gu Y.Q."/>
            <person name="Zhou H."/>
            <person name="Devos K.M."/>
            <person name="Bennetzen J.L."/>
            <person name="Unver T."/>
            <person name="Budak H."/>
            <person name="Gulick P.J."/>
            <person name="Galiba G."/>
            <person name="Kalapos B."/>
            <person name="Nelson D.R."/>
            <person name="Li P."/>
            <person name="You F.M."/>
            <person name="Luo M.C."/>
            <person name="Dvorak J."/>
        </authorList>
    </citation>
    <scope>NUCLEOTIDE SEQUENCE [LARGE SCALE GENOMIC DNA]</scope>
    <source>
        <strain evidence="1">cv. AL8/78</strain>
    </source>
</reference>
<organism evidence="1 2">
    <name type="scientific">Aegilops tauschii subsp. strangulata</name>
    <name type="common">Goatgrass</name>
    <dbReference type="NCBI Taxonomy" id="200361"/>
    <lineage>
        <taxon>Eukaryota</taxon>
        <taxon>Viridiplantae</taxon>
        <taxon>Streptophyta</taxon>
        <taxon>Embryophyta</taxon>
        <taxon>Tracheophyta</taxon>
        <taxon>Spermatophyta</taxon>
        <taxon>Magnoliopsida</taxon>
        <taxon>Liliopsida</taxon>
        <taxon>Poales</taxon>
        <taxon>Poaceae</taxon>
        <taxon>BOP clade</taxon>
        <taxon>Pooideae</taxon>
        <taxon>Triticodae</taxon>
        <taxon>Triticeae</taxon>
        <taxon>Triticinae</taxon>
        <taxon>Aegilops</taxon>
    </lineage>
</organism>
<dbReference type="Proteomes" id="UP000015105">
    <property type="component" value="Chromosome 1D"/>
</dbReference>
<name>A0A452Y6P7_AEGTS</name>
<accession>A0A452Y6P7</accession>
<evidence type="ECO:0000313" key="1">
    <source>
        <dbReference type="EnsemblPlants" id="AET1Gv20312100.6"/>
    </source>
</evidence>
<keyword evidence="2" id="KW-1185">Reference proteome</keyword>